<dbReference type="Pfam" id="PF13638">
    <property type="entry name" value="PIN_4"/>
    <property type="match status" value="1"/>
</dbReference>
<reference evidence="6" key="1">
    <citation type="submission" date="2023-01" db="EMBL/GenBank/DDBJ databases">
        <title>Vibrio sp. CB1-14 genome sequencing.</title>
        <authorList>
            <person name="Otstavnykh N."/>
            <person name="Isaeva M."/>
            <person name="Meleshko D."/>
        </authorList>
    </citation>
    <scope>NUCLEOTIDE SEQUENCE</scope>
    <source>
        <strain evidence="6">CB1-14</strain>
        <plasmid evidence="6">p1</plasmid>
    </source>
</reference>
<dbReference type="GO" id="GO:0005524">
    <property type="term" value="F:ATP binding"/>
    <property type="evidence" value="ECO:0007669"/>
    <property type="project" value="UniProtKB-KW"/>
</dbReference>
<dbReference type="PANTHER" id="PTHR30473:SF2">
    <property type="entry name" value="PIN DOMAIN-CONTAINING PROTEIN"/>
    <property type="match status" value="1"/>
</dbReference>
<dbReference type="CDD" id="cd09883">
    <property type="entry name" value="PIN_VapC_PhoHL-ATPase"/>
    <property type="match status" value="1"/>
</dbReference>
<dbReference type="Pfam" id="PF02562">
    <property type="entry name" value="PhoH"/>
    <property type="match status" value="1"/>
</dbReference>
<dbReference type="RefSeq" id="WP_353500415.1">
    <property type="nucleotide sequence ID" value="NZ_CP115922.1"/>
</dbReference>
<name>A0AAU8BTL7_9VIBR</name>
<dbReference type="SUPFAM" id="SSF52540">
    <property type="entry name" value="P-loop containing nucleoside triphosphate hydrolases"/>
    <property type="match status" value="1"/>
</dbReference>
<keyword evidence="2" id="KW-0547">Nucleotide-binding</keyword>
<protein>
    <submittedName>
        <fullName evidence="6">PhoH family protein</fullName>
    </submittedName>
</protein>
<keyword evidence="6" id="KW-0614">Plasmid</keyword>
<dbReference type="InterPro" id="IPR029060">
    <property type="entry name" value="PIN-like_dom_sf"/>
</dbReference>
<dbReference type="InterPro" id="IPR002716">
    <property type="entry name" value="PIN_dom"/>
</dbReference>
<dbReference type="InterPro" id="IPR051451">
    <property type="entry name" value="PhoH2-like"/>
</dbReference>
<gene>
    <name evidence="6" type="ORF">PG915_24380</name>
</gene>
<comment type="similarity">
    <text evidence="4">In the N-terminal section; belongs to the PINc/VapC protein family.</text>
</comment>
<evidence type="ECO:0000313" key="6">
    <source>
        <dbReference type="EMBL" id="XCD19297.1"/>
    </source>
</evidence>
<accession>A0AAU8BTL7</accession>
<dbReference type="PANTHER" id="PTHR30473">
    <property type="entry name" value="PROTEIN PHOH"/>
    <property type="match status" value="1"/>
</dbReference>
<evidence type="ECO:0000256" key="1">
    <source>
        <dbReference type="ARBA" id="ARBA00010393"/>
    </source>
</evidence>
<dbReference type="AlphaFoldDB" id="A0AAU8BTL7"/>
<evidence type="ECO:0000259" key="5">
    <source>
        <dbReference type="SMART" id="SM00670"/>
    </source>
</evidence>
<feature type="domain" description="PIN" evidence="5">
    <location>
        <begin position="2"/>
        <end position="126"/>
    </location>
</feature>
<dbReference type="SMART" id="SM00670">
    <property type="entry name" value="PINc"/>
    <property type="match status" value="1"/>
</dbReference>
<comment type="similarity">
    <text evidence="1">Belongs to the PhoH family.</text>
</comment>
<dbReference type="Gene3D" id="3.40.50.1010">
    <property type="entry name" value="5'-nuclease"/>
    <property type="match status" value="1"/>
</dbReference>
<geneLocation type="plasmid" evidence="6">
    <name>p1</name>
</geneLocation>
<dbReference type="Gene3D" id="3.40.50.300">
    <property type="entry name" value="P-loop containing nucleotide triphosphate hydrolases"/>
    <property type="match status" value="1"/>
</dbReference>
<dbReference type="GO" id="GO:0005829">
    <property type="term" value="C:cytosol"/>
    <property type="evidence" value="ECO:0007669"/>
    <property type="project" value="TreeGrafter"/>
</dbReference>
<evidence type="ECO:0000256" key="2">
    <source>
        <dbReference type="ARBA" id="ARBA00022741"/>
    </source>
</evidence>
<keyword evidence="3" id="KW-0067">ATP-binding</keyword>
<proteinExistence type="inferred from homology"/>
<dbReference type="SUPFAM" id="SSF88723">
    <property type="entry name" value="PIN domain-like"/>
    <property type="match status" value="1"/>
</dbReference>
<dbReference type="KEGG" id="vck:PG915_24380"/>
<dbReference type="InterPro" id="IPR003714">
    <property type="entry name" value="PhoH"/>
</dbReference>
<dbReference type="EMBL" id="CP115922">
    <property type="protein sequence ID" value="XCD19297.1"/>
    <property type="molecule type" value="Genomic_DNA"/>
</dbReference>
<organism evidence="6">
    <name type="scientific">Vibrio chaetopteri</name>
    <dbReference type="NCBI Taxonomy" id="3016528"/>
    <lineage>
        <taxon>Bacteria</taxon>
        <taxon>Pseudomonadati</taxon>
        <taxon>Pseudomonadota</taxon>
        <taxon>Gammaproteobacteria</taxon>
        <taxon>Vibrionales</taxon>
        <taxon>Vibrionaceae</taxon>
        <taxon>Vibrio</taxon>
    </lineage>
</organism>
<evidence type="ECO:0000256" key="4">
    <source>
        <dbReference type="ARBA" id="ARBA00046345"/>
    </source>
</evidence>
<sequence>MARYFLDTNVLISNPHALMNFQEHHVYISMRVTKELDGLKGSTRSCAVDARHAIRVIESIIKDASHEGIQSGINLPNGYDGKLSIVPDAILSDDSRADDVIIATVLEQQEKLGDIVLVTNDIHMRLQAKASGVEQVESFRTDNIESEEVIEGKGYLKLSGDIWDYIESTSTIHADLEQVYDVCLDPCMHDCLSSIHPGMYILGESDAIARVIECDGKSMKFVLKSKVSLMKADVFGITPQSFQQALAIDALLDPSIDIVIITGAAGTGKTLLTCAASLEQSFSTKRYSQVIVTRSAVDIERIGYLPGNESVKMSSYMAGFEDSLDFLVEQDVSPHSSKNYIKDKCMVTYKSLNYLRGSSISNSFIVCDEMQNTTRNKAKAVLTRVSKDSKMVVMGNLDPSQIDDDYITPMNSGLSRIVEIYAQYSNAVHIQLEGTLRGSVAEIAEREL</sequence>
<dbReference type="InterPro" id="IPR027417">
    <property type="entry name" value="P-loop_NTPase"/>
</dbReference>
<evidence type="ECO:0000256" key="3">
    <source>
        <dbReference type="ARBA" id="ARBA00022840"/>
    </source>
</evidence>